<dbReference type="EC" id="2.7.7.65" evidence="3"/>
<evidence type="ECO:0000256" key="3">
    <source>
        <dbReference type="ARBA" id="ARBA00012528"/>
    </source>
</evidence>
<dbReference type="PROSITE" id="PS50887">
    <property type="entry name" value="GGDEF"/>
    <property type="match status" value="1"/>
</dbReference>
<dbReference type="PANTHER" id="PTHR45138">
    <property type="entry name" value="REGULATORY COMPONENTS OF SENSORY TRANSDUCTION SYSTEM"/>
    <property type="match status" value="1"/>
</dbReference>
<evidence type="ECO:0000313" key="7">
    <source>
        <dbReference type="Proteomes" id="UP000229504"/>
    </source>
</evidence>
<dbReference type="InterPro" id="IPR000160">
    <property type="entry name" value="GGDEF_dom"/>
</dbReference>
<dbReference type="GO" id="GO:1902201">
    <property type="term" value="P:negative regulation of bacterial-type flagellum-dependent cell motility"/>
    <property type="evidence" value="ECO:0007669"/>
    <property type="project" value="TreeGrafter"/>
</dbReference>
<dbReference type="NCBIfam" id="TIGR00254">
    <property type="entry name" value="GGDEF"/>
    <property type="match status" value="1"/>
</dbReference>
<protein>
    <recommendedName>
        <fullName evidence="3">diguanylate cyclase</fullName>
        <ecNumber evidence="3">2.7.7.65</ecNumber>
    </recommendedName>
</protein>
<dbReference type="InterPro" id="IPR029787">
    <property type="entry name" value="Nucleotide_cyclase"/>
</dbReference>
<dbReference type="CDD" id="cd01949">
    <property type="entry name" value="GGDEF"/>
    <property type="match status" value="1"/>
</dbReference>
<dbReference type="GO" id="GO:0043709">
    <property type="term" value="P:cell adhesion involved in single-species biofilm formation"/>
    <property type="evidence" value="ECO:0007669"/>
    <property type="project" value="TreeGrafter"/>
</dbReference>
<dbReference type="InterPro" id="IPR050469">
    <property type="entry name" value="Diguanylate_Cyclase"/>
</dbReference>
<dbReference type="InterPro" id="IPR043128">
    <property type="entry name" value="Rev_trsase/Diguanyl_cyclase"/>
</dbReference>
<accession>A0A2G5FUG8</accession>
<comment type="catalytic activity">
    <reaction evidence="4">
        <text>2 GTP = 3',3'-c-di-GMP + 2 diphosphate</text>
        <dbReference type="Rhea" id="RHEA:24898"/>
        <dbReference type="ChEBI" id="CHEBI:33019"/>
        <dbReference type="ChEBI" id="CHEBI:37565"/>
        <dbReference type="ChEBI" id="CHEBI:58805"/>
        <dbReference type="EC" id="2.7.7.65"/>
    </reaction>
</comment>
<organism evidence="6 7">
    <name type="scientific">Pseudomonas sediminis</name>
    <dbReference type="NCBI Taxonomy" id="1691904"/>
    <lineage>
        <taxon>Bacteria</taxon>
        <taxon>Pseudomonadati</taxon>
        <taxon>Pseudomonadota</taxon>
        <taxon>Gammaproteobacteria</taxon>
        <taxon>Pseudomonadales</taxon>
        <taxon>Pseudomonadaceae</taxon>
        <taxon>Pseudomonas</taxon>
    </lineage>
</organism>
<dbReference type="PANTHER" id="PTHR45138:SF9">
    <property type="entry name" value="DIGUANYLATE CYCLASE DGCM-RELATED"/>
    <property type="match status" value="1"/>
</dbReference>
<evidence type="ECO:0000256" key="4">
    <source>
        <dbReference type="ARBA" id="ARBA00034247"/>
    </source>
</evidence>
<dbReference type="Proteomes" id="UP000229504">
    <property type="component" value="Unassembled WGS sequence"/>
</dbReference>
<comment type="caution">
    <text evidence="6">The sequence shown here is derived from an EMBL/GenBank/DDBJ whole genome shotgun (WGS) entry which is preliminary data.</text>
</comment>
<evidence type="ECO:0000313" key="6">
    <source>
        <dbReference type="EMBL" id="PIA71637.1"/>
    </source>
</evidence>
<dbReference type="AlphaFoldDB" id="A0A2G5FUG8"/>
<evidence type="ECO:0000256" key="1">
    <source>
        <dbReference type="ARBA" id="ARBA00001946"/>
    </source>
</evidence>
<feature type="domain" description="GGDEF" evidence="5">
    <location>
        <begin position="225"/>
        <end position="361"/>
    </location>
</feature>
<dbReference type="Pfam" id="PF00990">
    <property type="entry name" value="GGDEF"/>
    <property type="match status" value="1"/>
</dbReference>
<proteinExistence type="predicted"/>
<name>A0A2G5FUG8_9PSED</name>
<evidence type="ECO:0000259" key="5">
    <source>
        <dbReference type="PROSITE" id="PS50887"/>
    </source>
</evidence>
<dbReference type="FunFam" id="3.30.70.270:FF:000001">
    <property type="entry name" value="Diguanylate cyclase domain protein"/>
    <property type="match status" value="1"/>
</dbReference>
<reference evidence="7" key="1">
    <citation type="submission" date="2017-06" db="EMBL/GenBank/DDBJ databases">
        <authorList>
            <person name="Rastogi G."/>
            <person name="Vaishampayan P."/>
            <person name="Seuylemezian A."/>
        </authorList>
    </citation>
    <scope>NUCLEOTIDE SEQUENCE [LARGE SCALE GENOMIC DNA]</scope>
    <source>
        <strain evidence="7">PI11</strain>
    </source>
</reference>
<dbReference type="EMBL" id="NIQU01000001">
    <property type="protein sequence ID" value="PIA71637.1"/>
    <property type="molecule type" value="Genomic_DNA"/>
</dbReference>
<gene>
    <name evidence="6" type="ORF">CDO35_01220</name>
</gene>
<comment type="subcellular location">
    <subcellularLocation>
        <location evidence="2">Cell inner membrane</location>
    </subcellularLocation>
</comment>
<dbReference type="SUPFAM" id="SSF55073">
    <property type="entry name" value="Nucleotide cyclase"/>
    <property type="match status" value="1"/>
</dbReference>
<dbReference type="Gene3D" id="3.30.70.270">
    <property type="match status" value="1"/>
</dbReference>
<dbReference type="SMART" id="SM00267">
    <property type="entry name" value="GGDEF"/>
    <property type="match status" value="1"/>
</dbReference>
<dbReference type="GO" id="GO:0052621">
    <property type="term" value="F:diguanylate cyclase activity"/>
    <property type="evidence" value="ECO:0007669"/>
    <property type="project" value="UniProtKB-EC"/>
</dbReference>
<evidence type="ECO:0000256" key="2">
    <source>
        <dbReference type="ARBA" id="ARBA00004533"/>
    </source>
</evidence>
<dbReference type="GO" id="GO:0005886">
    <property type="term" value="C:plasma membrane"/>
    <property type="evidence" value="ECO:0007669"/>
    <property type="project" value="UniProtKB-SubCell"/>
</dbReference>
<comment type="cofactor">
    <cofactor evidence="1">
        <name>Mg(2+)</name>
        <dbReference type="ChEBI" id="CHEBI:18420"/>
    </cofactor>
</comment>
<sequence>MLWPIVIEFPTFMSQPAKPPSIIDLYPEETREAAELLKQAVPLMMRHDIPPNPVHYALWYTYSRGSEPELNRRLDKVVEDFDVFPPETASRLFRDYIIRGELEEARAGQQQVIELVDDIEGDVSRSVIGGQHYQQSLNHGLSALQEPIIDDLPSVLSELQESTQLMQDQQEKFLYRLRAAQQEITHLRSQLERAHLAATLDSLTRVFNRHAFTRLLERALDESQQGLALVILDIDHFKQFNDQYGHPLGDRVLQHVGQLLRELLPPQAFAARYGGEEFCVVLRNCANLNEVLDFAEQLRHKIQSLRIKVRRTDQVLDSITASFGCAMAEEDDTFESLLTRADDALYQAKRAGRNQVHPITSETMLSA</sequence>